<evidence type="ECO:0000313" key="3">
    <source>
        <dbReference type="Proteomes" id="UP000284751"/>
    </source>
</evidence>
<feature type="transmembrane region" description="Helical" evidence="1">
    <location>
        <begin position="6"/>
        <end position="30"/>
    </location>
</feature>
<protein>
    <submittedName>
        <fullName evidence="2">Uncharacterized protein</fullName>
    </submittedName>
</protein>
<comment type="caution">
    <text evidence="2">The sequence shown here is derived from an EMBL/GenBank/DDBJ whole genome shotgun (WGS) entry which is preliminary data.</text>
</comment>
<keyword evidence="1" id="KW-1133">Transmembrane helix</keyword>
<keyword evidence="1" id="KW-0472">Membrane</keyword>
<gene>
    <name evidence="2" type="ORF">DWY99_04890</name>
</gene>
<evidence type="ECO:0000313" key="2">
    <source>
        <dbReference type="EMBL" id="RGQ42112.1"/>
    </source>
</evidence>
<dbReference type="EMBL" id="QRTC01000013">
    <property type="protein sequence ID" value="RGQ42112.1"/>
    <property type="molecule type" value="Genomic_DNA"/>
</dbReference>
<keyword evidence="1" id="KW-0812">Transmembrane</keyword>
<sequence length="61" mass="7346">MTETITTILCIGLLSIYALLGVTFLIHSIADIFDNRRRAKREEEREKRDLEYHEMRMKEFK</sequence>
<dbReference type="AlphaFoldDB" id="A0A412AYE5"/>
<dbReference type="Proteomes" id="UP000284751">
    <property type="component" value="Unassembled WGS sequence"/>
</dbReference>
<organism evidence="2 3">
    <name type="scientific">[Clostridium] leptum</name>
    <dbReference type="NCBI Taxonomy" id="1535"/>
    <lineage>
        <taxon>Bacteria</taxon>
        <taxon>Bacillati</taxon>
        <taxon>Bacillota</taxon>
        <taxon>Clostridia</taxon>
        <taxon>Eubacteriales</taxon>
        <taxon>Oscillospiraceae</taxon>
        <taxon>Oscillospiraceae incertae sedis</taxon>
    </lineage>
</organism>
<reference evidence="2 3" key="1">
    <citation type="submission" date="2018-08" db="EMBL/GenBank/DDBJ databases">
        <title>A genome reference for cultivated species of the human gut microbiota.</title>
        <authorList>
            <person name="Zou Y."/>
            <person name="Xue W."/>
            <person name="Luo G."/>
        </authorList>
    </citation>
    <scope>NUCLEOTIDE SEQUENCE [LARGE SCALE GENOMIC DNA]</scope>
    <source>
        <strain evidence="2 3">AF28-26</strain>
    </source>
</reference>
<evidence type="ECO:0000256" key="1">
    <source>
        <dbReference type="SAM" id="Phobius"/>
    </source>
</evidence>
<name>A0A412AYE5_9FIRM</name>
<proteinExistence type="predicted"/>
<accession>A0A412AYE5</accession>